<dbReference type="Proteomes" id="UP000039660">
    <property type="component" value="Unassembled WGS sequence"/>
</dbReference>
<proteinExistence type="predicted"/>
<accession>A0A0T7H0K8</accession>
<evidence type="ECO:0000313" key="1">
    <source>
        <dbReference type="EMBL" id="CDZ53055.1"/>
    </source>
</evidence>
<name>A0A0T7H0K8_NEOGA</name>
<reference evidence="1 2" key="1">
    <citation type="submission" date="2014-08" db="EMBL/GenBank/DDBJ databases">
        <authorList>
            <person name="Chen Y.-H."/>
        </authorList>
    </citation>
    <scope>NUCLEOTIDE SEQUENCE [LARGE SCALE GENOMIC DNA]</scope>
</reference>
<dbReference type="EMBL" id="CCRK01000014">
    <property type="protein sequence ID" value="CDZ53055.1"/>
    <property type="molecule type" value="Genomic_DNA"/>
</dbReference>
<dbReference type="RefSeq" id="WP_046637586.1">
    <property type="nucleotide sequence ID" value="NZ_CCRK01000014.1"/>
</dbReference>
<organism evidence="1 2">
    <name type="scientific">Neorhizobium galegae bv. officinalis</name>
    <dbReference type="NCBI Taxonomy" id="323656"/>
    <lineage>
        <taxon>Bacteria</taxon>
        <taxon>Pseudomonadati</taxon>
        <taxon>Pseudomonadota</taxon>
        <taxon>Alphaproteobacteria</taxon>
        <taxon>Hyphomicrobiales</taxon>
        <taxon>Rhizobiaceae</taxon>
        <taxon>Rhizobium/Agrobacterium group</taxon>
        <taxon>Neorhizobium</taxon>
    </lineage>
</organism>
<gene>
    <name evidence="1" type="ORF">NGAL_HAMBI1189_47960</name>
</gene>
<sequence>MTASLSLLKQIELFRAANRRGGAELPDGDEASEQYLAEVLNPPTFALLKWLGPAANHQEALEALRLADETARDNDYTHSFAAPLVEAAIGYLQLTSDLLSVELSPEISLAASAIAVFRNRLEDVCEERNCLDEKLSGLPVARWPEKPEGRLREYLCEQEEALATVNFALESFVRARTCGTLGDLLHKLAQDEVRLRRDRGDEDDSRENVALLKSLLPWMRKVGALDLVEKRASE</sequence>
<dbReference type="AlphaFoldDB" id="A0A0T7H0K8"/>
<evidence type="ECO:0000313" key="2">
    <source>
        <dbReference type="Proteomes" id="UP000039660"/>
    </source>
</evidence>
<protein>
    <submittedName>
        <fullName evidence="1">Uncharacterized protein</fullName>
    </submittedName>
</protein>